<accession>A0ACC3A4R2</accession>
<organism evidence="1 2">
    <name type="scientific">Neophaeococcomyces mojaviensis</name>
    <dbReference type="NCBI Taxonomy" id="3383035"/>
    <lineage>
        <taxon>Eukaryota</taxon>
        <taxon>Fungi</taxon>
        <taxon>Dikarya</taxon>
        <taxon>Ascomycota</taxon>
        <taxon>Pezizomycotina</taxon>
        <taxon>Eurotiomycetes</taxon>
        <taxon>Chaetothyriomycetidae</taxon>
        <taxon>Chaetothyriales</taxon>
        <taxon>Chaetothyriales incertae sedis</taxon>
        <taxon>Neophaeococcomyces</taxon>
    </lineage>
</organism>
<evidence type="ECO:0000313" key="2">
    <source>
        <dbReference type="Proteomes" id="UP001172386"/>
    </source>
</evidence>
<protein>
    <submittedName>
        <fullName evidence="1">Uncharacterized protein</fullName>
    </submittedName>
</protein>
<name>A0ACC3A4R2_9EURO</name>
<proteinExistence type="predicted"/>
<dbReference type="EMBL" id="JAPDRQ010000103">
    <property type="protein sequence ID" value="KAJ9655162.1"/>
    <property type="molecule type" value="Genomic_DNA"/>
</dbReference>
<sequence>MANPESINIDHLRITDKADEDDSKKSVAATSPSSLAATPPPFLNDSFSAEAKTKKPLIETSPPQCGCLKRAANLLQKAFYHYREHSYDLSIDRLEMGNGLLVIWEGKYADYEMILDFPNTKVKAGSQNREITYAHTYPTPRQWVLYRPHRTYTSRTCMHSTYRITLRDNSQWALDLTSAQYGYTNPLTPWKSYEKKRISEIREVHPFGTQSAQFLQDVSSGGNSLMKDEFGKALWYHQRQIARVMEEGILEGFKCLNSEFY</sequence>
<evidence type="ECO:0000313" key="1">
    <source>
        <dbReference type="EMBL" id="KAJ9655162.1"/>
    </source>
</evidence>
<comment type="caution">
    <text evidence="1">The sequence shown here is derived from an EMBL/GenBank/DDBJ whole genome shotgun (WGS) entry which is preliminary data.</text>
</comment>
<keyword evidence="2" id="KW-1185">Reference proteome</keyword>
<gene>
    <name evidence="1" type="ORF">H2198_005937</name>
</gene>
<reference evidence="1" key="1">
    <citation type="submission" date="2022-10" db="EMBL/GenBank/DDBJ databases">
        <title>Culturing micro-colonial fungi from biological soil crusts in the Mojave desert and describing Neophaeococcomyces mojavensis, and introducing the new genera and species Taxawa tesnikishii.</title>
        <authorList>
            <person name="Kurbessoian T."/>
            <person name="Stajich J.E."/>
        </authorList>
    </citation>
    <scope>NUCLEOTIDE SEQUENCE</scope>
    <source>
        <strain evidence="1">JES_112</strain>
    </source>
</reference>
<dbReference type="Proteomes" id="UP001172386">
    <property type="component" value="Unassembled WGS sequence"/>
</dbReference>